<protein>
    <submittedName>
        <fullName evidence="2">Retrovirus-related Pol polyprotein from transposon TNT 1-94</fullName>
    </submittedName>
</protein>
<dbReference type="PANTHER" id="PTHR11439:SF467">
    <property type="entry name" value="INTEGRASE CATALYTIC DOMAIN-CONTAINING PROTEIN"/>
    <property type="match status" value="1"/>
</dbReference>
<feature type="non-terminal residue" evidence="2">
    <location>
        <position position="1"/>
    </location>
</feature>
<dbReference type="CDD" id="cd09272">
    <property type="entry name" value="RNase_HI_RT_Ty1"/>
    <property type="match status" value="1"/>
</dbReference>
<feature type="domain" description="Reverse transcriptase Ty1/copia-type" evidence="1">
    <location>
        <begin position="160"/>
        <end position="267"/>
    </location>
</feature>
<evidence type="ECO:0000259" key="1">
    <source>
        <dbReference type="Pfam" id="PF07727"/>
    </source>
</evidence>
<dbReference type="STRING" id="6334.A0A0V1AND0"/>
<dbReference type="InterPro" id="IPR013103">
    <property type="entry name" value="RVT_2"/>
</dbReference>
<dbReference type="InParanoid" id="A0A0V1AND0"/>
<name>A0A0V1AND0_TRISP</name>
<proteinExistence type="predicted"/>
<dbReference type="PANTHER" id="PTHR11439">
    <property type="entry name" value="GAG-POL-RELATED RETROTRANSPOSON"/>
    <property type="match status" value="1"/>
</dbReference>
<reference evidence="2 3" key="1">
    <citation type="submission" date="2015-01" db="EMBL/GenBank/DDBJ databases">
        <title>Evolution of Trichinella species and genotypes.</title>
        <authorList>
            <person name="Korhonen P.K."/>
            <person name="Edoardo P."/>
            <person name="Giuseppe L.R."/>
            <person name="Gasser R.B."/>
        </authorList>
    </citation>
    <scope>NUCLEOTIDE SEQUENCE [LARGE SCALE GENOMIC DNA]</scope>
    <source>
        <strain evidence="2">ISS3</strain>
    </source>
</reference>
<dbReference type="InterPro" id="IPR043502">
    <property type="entry name" value="DNA/RNA_pol_sf"/>
</dbReference>
<keyword evidence="3" id="KW-1185">Reference proteome</keyword>
<evidence type="ECO:0000313" key="2">
    <source>
        <dbReference type="EMBL" id="KRY26288.1"/>
    </source>
</evidence>
<sequence>DGIEAPTLRRSRRINKGIPPKRLSYNIRATQICEPTSWEEVIKLPARERNKWIAAAEEEMTSLKRKGVFELVEPPDGCNVISSKWIFKAKRDASGEDYDETFAPVVKHETIRTLLSIAAVKSLHVRHFDVKCAYLNAELPEKLYMEQPPGFEDTNKDMAREILTTVGFRQAKADLCLYTRKEPSRSMTYVLLYVDDLLIAAENEAVALTVNKQLNKYIEVKDLGEVSYYLGIQIERKLDGTFLIHQKNKIMQLLESCSMQEAKPVAMETNYLSSLDEPSPALPDKTKYRCIIGSLLHISNVTRPDIALSVGLLCRKMETPTERDWKSATRIIRYLAGTANAKLCLSSTNDLILRGHVDADWAGEKSSRKSTSGYVFQLGHEAEYVALAEASRELLWLRQLLNDFGVQTPDATTLYEDNQGYIRLVESDRFGERTKHINVRFHIVKDLREKGILEVKYCPSEEMIADNLTKPVCKHQIENFTKKVGLEDYGQENEKGCWGKHSPDL</sequence>
<comment type="caution">
    <text evidence="2">The sequence shown here is derived from an EMBL/GenBank/DDBJ whole genome shotgun (WGS) entry which is preliminary data.</text>
</comment>
<dbReference type="EMBL" id="JYDH01000489">
    <property type="protein sequence ID" value="KRY26288.1"/>
    <property type="molecule type" value="Genomic_DNA"/>
</dbReference>
<feature type="domain" description="Reverse transcriptase Ty1/copia-type" evidence="1">
    <location>
        <begin position="86"/>
        <end position="156"/>
    </location>
</feature>
<gene>
    <name evidence="2" type="ORF">T01_5511</name>
</gene>
<dbReference type="OrthoDB" id="5873082at2759"/>
<dbReference type="SUPFAM" id="SSF56672">
    <property type="entry name" value="DNA/RNA polymerases"/>
    <property type="match status" value="1"/>
</dbReference>
<dbReference type="Proteomes" id="UP000054776">
    <property type="component" value="Unassembled WGS sequence"/>
</dbReference>
<accession>A0A0V1AND0</accession>
<dbReference type="Pfam" id="PF07727">
    <property type="entry name" value="RVT_2"/>
    <property type="match status" value="2"/>
</dbReference>
<organism evidence="2 3">
    <name type="scientific">Trichinella spiralis</name>
    <name type="common">Trichina worm</name>
    <dbReference type="NCBI Taxonomy" id="6334"/>
    <lineage>
        <taxon>Eukaryota</taxon>
        <taxon>Metazoa</taxon>
        <taxon>Ecdysozoa</taxon>
        <taxon>Nematoda</taxon>
        <taxon>Enoplea</taxon>
        <taxon>Dorylaimia</taxon>
        <taxon>Trichinellida</taxon>
        <taxon>Trichinellidae</taxon>
        <taxon>Trichinella</taxon>
    </lineage>
</organism>
<dbReference type="AlphaFoldDB" id="A0A0V1AND0"/>
<evidence type="ECO:0000313" key="3">
    <source>
        <dbReference type="Proteomes" id="UP000054776"/>
    </source>
</evidence>